<proteinExistence type="predicted"/>
<evidence type="ECO:0000256" key="1">
    <source>
        <dbReference type="SAM" id="SignalP"/>
    </source>
</evidence>
<sequence>MECVSLSLACHPALLVLGSVTCEDIAVGYPPGCGSFESDGVLFCFIQDFWLQFMAQEGN</sequence>
<keyword evidence="3" id="KW-1185">Reference proteome</keyword>
<feature type="signal peptide" evidence="1">
    <location>
        <begin position="1"/>
        <end position="22"/>
    </location>
</feature>
<dbReference type="AlphaFoldDB" id="A0A8T0H8C6"/>
<protein>
    <submittedName>
        <fullName evidence="2">Uncharacterized protein</fullName>
    </submittedName>
</protein>
<comment type="caution">
    <text evidence="2">The sequence shown here is derived from an EMBL/GenBank/DDBJ whole genome shotgun (WGS) entry which is preliminary data.</text>
</comment>
<feature type="chain" id="PRO_5035794982" evidence="1">
    <location>
        <begin position="23"/>
        <end position="59"/>
    </location>
</feature>
<gene>
    <name evidence="2" type="ORF">KC19_7G138800</name>
</gene>
<dbReference type="Proteomes" id="UP000822688">
    <property type="component" value="Chromosome 7"/>
</dbReference>
<organism evidence="2 3">
    <name type="scientific">Ceratodon purpureus</name>
    <name type="common">Fire moss</name>
    <name type="synonym">Dicranum purpureum</name>
    <dbReference type="NCBI Taxonomy" id="3225"/>
    <lineage>
        <taxon>Eukaryota</taxon>
        <taxon>Viridiplantae</taxon>
        <taxon>Streptophyta</taxon>
        <taxon>Embryophyta</taxon>
        <taxon>Bryophyta</taxon>
        <taxon>Bryophytina</taxon>
        <taxon>Bryopsida</taxon>
        <taxon>Dicranidae</taxon>
        <taxon>Pseudoditrichales</taxon>
        <taxon>Ditrichaceae</taxon>
        <taxon>Ceratodon</taxon>
    </lineage>
</organism>
<evidence type="ECO:0000313" key="3">
    <source>
        <dbReference type="Proteomes" id="UP000822688"/>
    </source>
</evidence>
<keyword evidence="1" id="KW-0732">Signal</keyword>
<evidence type="ECO:0000313" key="2">
    <source>
        <dbReference type="EMBL" id="KAG0567490.1"/>
    </source>
</evidence>
<name>A0A8T0H8C6_CERPU</name>
<reference evidence="2" key="1">
    <citation type="submission" date="2020-06" db="EMBL/GenBank/DDBJ databases">
        <title>WGS assembly of Ceratodon purpureus strain R40.</title>
        <authorList>
            <person name="Carey S.B."/>
            <person name="Jenkins J."/>
            <person name="Shu S."/>
            <person name="Lovell J.T."/>
            <person name="Sreedasyam A."/>
            <person name="Maumus F."/>
            <person name="Tiley G.P."/>
            <person name="Fernandez-Pozo N."/>
            <person name="Barry K."/>
            <person name="Chen C."/>
            <person name="Wang M."/>
            <person name="Lipzen A."/>
            <person name="Daum C."/>
            <person name="Saski C.A."/>
            <person name="Payton A.C."/>
            <person name="Mcbreen J.C."/>
            <person name="Conrad R.E."/>
            <person name="Kollar L.M."/>
            <person name="Olsson S."/>
            <person name="Huttunen S."/>
            <person name="Landis J.B."/>
            <person name="Wickett N.J."/>
            <person name="Johnson M.G."/>
            <person name="Rensing S.A."/>
            <person name="Grimwood J."/>
            <person name="Schmutz J."/>
            <person name="Mcdaniel S.F."/>
        </authorList>
    </citation>
    <scope>NUCLEOTIDE SEQUENCE</scope>
    <source>
        <strain evidence="2">R40</strain>
    </source>
</reference>
<dbReference type="EMBL" id="CM026428">
    <property type="protein sequence ID" value="KAG0567490.1"/>
    <property type="molecule type" value="Genomic_DNA"/>
</dbReference>
<accession>A0A8T0H8C6</accession>